<dbReference type="PANTHER" id="PTHR43594">
    <property type="entry name" value="QUERCETIN 2,3-DIOXYGENASE"/>
    <property type="match status" value="1"/>
</dbReference>
<evidence type="ECO:0000259" key="4">
    <source>
        <dbReference type="Pfam" id="PF02678"/>
    </source>
</evidence>
<feature type="binding site" evidence="2">
    <location>
        <position position="62"/>
    </location>
    <ligand>
        <name>Fe cation</name>
        <dbReference type="ChEBI" id="CHEBI:24875"/>
    </ligand>
</feature>
<evidence type="ECO:0000259" key="5">
    <source>
        <dbReference type="Pfam" id="PF05726"/>
    </source>
</evidence>
<dbReference type="InterPro" id="IPR003829">
    <property type="entry name" value="Pirin_N_dom"/>
</dbReference>
<evidence type="ECO:0000256" key="2">
    <source>
        <dbReference type="PIRSR" id="PIRSR006232-1"/>
    </source>
</evidence>
<dbReference type="Pfam" id="PF05726">
    <property type="entry name" value="Pirin_C"/>
    <property type="match status" value="1"/>
</dbReference>
<dbReference type="AlphaFoldDB" id="A0A5J4IZ24"/>
<dbReference type="PIRSF" id="PIRSF006232">
    <property type="entry name" value="Pirin"/>
    <property type="match status" value="1"/>
</dbReference>
<organism evidence="6 7">
    <name type="scientific">Patiriisocius marinus</name>
    <dbReference type="NCBI Taxonomy" id="1397112"/>
    <lineage>
        <taxon>Bacteria</taxon>
        <taxon>Pseudomonadati</taxon>
        <taxon>Bacteroidota</taxon>
        <taxon>Flavobacteriia</taxon>
        <taxon>Flavobacteriales</taxon>
        <taxon>Flavobacteriaceae</taxon>
        <taxon>Patiriisocius</taxon>
    </lineage>
</organism>
<dbReference type="InterPro" id="IPR053186">
    <property type="entry name" value="QDO-related"/>
</dbReference>
<feature type="domain" description="Pirin N-terminal" evidence="4">
    <location>
        <begin position="22"/>
        <end position="126"/>
    </location>
</feature>
<dbReference type="CDD" id="cd02247">
    <property type="entry name" value="cupin_pirin_C"/>
    <property type="match status" value="1"/>
</dbReference>
<comment type="similarity">
    <text evidence="1 3">Belongs to the pirin family.</text>
</comment>
<dbReference type="PANTHER" id="PTHR43594:SF1">
    <property type="entry name" value="QUERCETIN 2,3-DIOXYGENASE PA2418-RELATED"/>
    <property type="match status" value="1"/>
</dbReference>
<comment type="cofactor">
    <cofactor evidence="2">
        <name>Fe cation</name>
        <dbReference type="ChEBI" id="CHEBI:24875"/>
    </cofactor>
    <text evidence="2">Binds 1 Fe cation per subunit.</text>
</comment>
<reference evidence="6 7" key="1">
    <citation type="submission" date="2019-08" db="EMBL/GenBank/DDBJ databases">
        <title>Draft genome sequence of Ulvibacter marinus type strain NBRC 109484.</title>
        <authorList>
            <person name="Kawano K."/>
            <person name="Ushijima N."/>
            <person name="Kihara M."/>
            <person name="Itoh H."/>
        </authorList>
    </citation>
    <scope>NUCLEOTIDE SEQUENCE [LARGE SCALE GENOMIC DNA]</scope>
    <source>
        <strain evidence="6 7">NBRC 109484</strain>
    </source>
</reference>
<feature type="binding site" evidence="2">
    <location>
        <position position="106"/>
    </location>
    <ligand>
        <name>Fe cation</name>
        <dbReference type="ChEBI" id="CHEBI:24875"/>
    </ligand>
</feature>
<dbReference type="Proteomes" id="UP000326509">
    <property type="component" value="Unassembled WGS sequence"/>
</dbReference>
<feature type="domain" description="Pirin C-terminal" evidence="5">
    <location>
        <begin position="184"/>
        <end position="285"/>
    </location>
</feature>
<proteinExistence type="inferred from homology"/>
<dbReference type="Gene3D" id="2.60.120.10">
    <property type="entry name" value="Jelly Rolls"/>
    <property type="match status" value="2"/>
</dbReference>
<feature type="binding site" evidence="2">
    <location>
        <position position="104"/>
    </location>
    <ligand>
        <name>Fe cation</name>
        <dbReference type="ChEBI" id="CHEBI:24875"/>
    </ligand>
</feature>
<protein>
    <recommendedName>
        <fullName evidence="8">Pirin</fullName>
    </recommendedName>
</protein>
<dbReference type="RefSeq" id="WP_151674660.1">
    <property type="nucleotide sequence ID" value="NZ_BKCG01000006.1"/>
</dbReference>
<dbReference type="SUPFAM" id="SSF51182">
    <property type="entry name" value="RmlC-like cupins"/>
    <property type="match status" value="1"/>
</dbReference>
<dbReference type="InterPro" id="IPR014710">
    <property type="entry name" value="RmlC-like_jellyroll"/>
</dbReference>
<evidence type="ECO:0000256" key="3">
    <source>
        <dbReference type="RuleBase" id="RU003457"/>
    </source>
</evidence>
<keyword evidence="2" id="KW-0408">Iron</keyword>
<dbReference type="Pfam" id="PF02678">
    <property type="entry name" value="Pirin"/>
    <property type="match status" value="1"/>
</dbReference>
<name>A0A5J4IZ24_9FLAO</name>
<dbReference type="GO" id="GO:0046872">
    <property type="term" value="F:metal ion binding"/>
    <property type="evidence" value="ECO:0007669"/>
    <property type="project" value="UniProtKB-KW"/>
</dbReference>
<gene>
    <name evidence="6" type="ORF">ULMA_23340</name>
</gene>
<dbReference type="InterPro" id="IPR012093">
    <property type="entry name" value="Pirin"/>
</dbReference>
<keyword evidence="2" id="KW-0479">Metal-binding</keyword>
<evidence type="ECO:0008006" key="8">
    <source>
        <dbReference type="Google" id="ProtNLM"/>
    </source>
</evidence>
<comment type="caution">
    <text evidence="6">The sequence shown here is derived from an EMBL/GenBank/DDBJ whole genome shotgun (WGS) entry which is preliminary data.</text>
</comment>
<accession>A0A5J4IZ24</accession>
<feature type="binding site" evidence="2">
    <location>
        <position position="60"/>
    </location>
    <ligand>
        <name>Fe cation</name>
        <dbReference type="ChEBI" id="CHEBI:24875"/>
    </ligand>
</feature>
<evidence type="ECO:0000313" key="7">
    <source>
        <dbReference type="Proteomes" id="UP000326509"/>
    </source>
</evidence>
<sequence>MKYNSIKKLGRSDFVNMGPIKLRQPIPTQEIELLDPFVLLHHYGPYPINEFNNPFDLGPHPHRGFEPITFLIQGEQLHRDSLGNESVVKAGDVQWTTAGRGIIHAEGPTKEFVKKGGELEGIQLWLNLPAAKKMIPANYQHVENEKFLLVNSADEKVSVKVIAGELDGSNGRIATQTPVNAYMIHAKEAGFFNLKISKSHQSLLYLLKGKVAINDTTTLELNEDQLVWFEQDGDGASIKAEQDSMLLFLSGEPINEKIQSWGPYVMNNQTEIMEALRDYQQGKMGYLPS</sequence>
<dbReference type="InterPro" id="IPR011051">
    <property type="entry name" value="RmlC_Cupin_sf"/>
</dbReference>
<dbReference type="InterPro" id="IPR008778">
    <property type="entry name" value="Pirin_C_dom"/>
</dbReference>
<evidence type="ECO:0000313" key="6">
    <source>
        <dbReference type="EMBL" id="GER60226.1"/>
    </source>
</evidence>
<dbReference type="OrthoDB" id="321327at2"/>
<dbReference type="CDD" id="cd02909">
    <property type="entry name" value="cupin_pirin_N"/>
    <property type="match status" value="1"/>
</dbReference>
<keyword evidence="7" id="KW-1185">Reference proteome</keyword>
<dbReference type="EMBL" id="BKCG01000006">
    <property type="protein sequence ID" value="GER60226.1"/>
    <property type="molecule type" value="Genomic_DNA"/>
</dbReference>
<evidence type="ECO:0000256" key="1">
    <source>
        <dbReference type="ARBA" id="ARBA00008416"/>
    </source>
</evidence>